<dbReference type="AlphaFoldDB" id="A0A2A2KQ45"/>
<dbReference type="Pfam" id="PF14630">
    <property type="entry name" value="ORC5_C"/>
    <property type="match status" value="1"/>
</dbReference>
<dbReference type="Proteomes" id="UP000218231">
    <property type="component" value="Unassembled WGS sequence"/>
</dbReference>
<keyword evidence="3" id="KW-1185">Reference proteome</keyword>
<dbReference type="PANTHER" id="PTHR12705">
    <property type="entry name" value="ORIGIN RECOGNITION COMPLEX SUBUNIT 5"/>
    <property type="match status" value="1"/>
</dbReference>
<dbReference type="InterPro" id="IPR020796">
    <property type="entry name" value="ORC5"/>
</dbReference>
<feature type="domain" description="Origin recognition complex subunit 5 C-terminal" evidence="1">
    <location>
        <begin position="278"/>
        <end position="405"/>
    </location>
</feature>
<dbReference type="OrthoDB" id="365981at2759"/>
<reference evidence="2 3" key="1">
    <citation type="journal article" date="2017" name="Curr. Biol.">
        <title>Genome architecture and evolution of a unichromosomal asexual nematode.</title>
        <authorList>
            <person name="Fradin H."/>
            <person name="Zegar C."/>
            <person name="Gutwein M."/>
            <person name="Lucas J."/>
            <person name="Kovtun M."/>
            <person name="Corcoran D."/>
            <person name="Baugh L.R."/>
            <person name="Kiontke K."/>
            <person name="Gunsalus K."/>
            <person name="Fitch D.H."/>
            <person name="Piano F."/>
        </authorList>
    </citation>
    <scope>NUCLEOTIDE SEQUENCE [LARGE SCALE GENOMIC DNA]</scope>
    <source>
        <strain evidence="2">PF1309</strain>
    </source>
</reference>
<evidence type="ECO:0000259" key="1">
    <source>
        <dbReference type="Pfam" id="PF14630"/>
    </source>
</evidence>
<name>A0A2A2KQ45_9BILA</name>
<dbReference type="STRING" id="2018661.A0A2A2KQ45"/>
<evidence type="ECO:0000313" key="3">
    <source>
        <dbReference type="Proteomes" id="UP000218231"/>
    </source>
</evidence>
<gene>
    <name evidence="2" type="ORF">WR25_20181</name>
</gene>
<dbReference type="GO" id="GO:0005664">
    <property type="term" value="C:nuclear origin of replication recognition complex"/>
    <property type="evidence" value="ECO:0007669"/>
    <property type="project" value="TreeGrafter"/>
</dbReference>
<dbReference type="GO" id="GO:0003688">
    <property type="term" value="F:DNA replication origin binding"/>
    <property type="evidence" value="ECO:0007669"/>
    <property type="project" value="TreeGrafter"/>
</dbReference>
<proteinExistence type="predicted"/>
<sequence>MTPSLLGRVRGCLSSPARCLSHLHCFGLQESGLRETVGQMLEEMQQNEWKVVYCDLLYADGSLKQLLISLGDALHLLRVRSTIHTIKDLVEALNHKLREDSCKGLIICLDHAESASSFTSSAINAFFDFPNFIDQENPLVRILTLGERSWQAINAANFTIGQIPVPEFYFPIMDKDDCISLLCEALPEIESSLVKFVVDAAYIHCISPNRLAKLVLRVHDEIEAASKTDKTPIRNLNFSAAFCRKAMAEMLGTNTVVLDAKKENARPKVEQQPDYLVMPVFQRYLLLASFCASNNAISTDKRFFIKHHGREKRSAKREIRLEEKAQLKDFDPKTADLQRIVAICYTLLKKHYDDGDVLTKIMDLNSLLNTLSCMNLVSRTSSASNLDQPRYKCLLSLDAAKQIARFGEDL</sequence>
<dbReference type="PANTHER" id="PTHR12705:SF0">
    <property type="entry name" value="ORIGIN RECOGNITION COMPLEX SUBUNIT 5"/>
    <property type="match status" value="1"/>
</dbReference>
<comment type="caution">
    <text evidence="2">The sequence shown here is derived from an EMBL/GenBank/DDBJ whole genome shotgun (WGS) entry which is preliminary data.</text>
</comment>
<dbReference type="EMBL" id="LIAE01007957">
    <property type="protein sequence ID" value="PAV76126.1"/>
    <property type="molecule type" value="Genomic_DNA"/>
</dbReference>
<accession>A0A2A2KQ45</accession>
<protein>
    <recommendedName>
        <fullName evidence="1">Origin recognition complex subunit 5 C-terminal domain-containing protein</fullName>
    </recommendedName>
</protein>
<dbReference type="GO" id="GO:0006270">
    <property type="term" value="P:DNA replication initiation"/>
    <property type="evidence" value="ECO:0007669"/>
    <property type="project" value="TreeGrafter"/>
</dbReference>
<organism evidence="2 3">
    <name type="scientific">Diploscapter pachys</name>
    <dbReference type="NCBI Taxonomy" id="2018661"/>
    <lineage>
        <taxon>Eukaryota</taxon>
        <taxon>Metazoa</taxon>
        <taxon>Ecdysozoa</taxon>
        <taxon>Nematoda</taxon>
        <taxon>Chromadorea</taxon>
        <taxon>Rhabditida</taxon>
        <taxon>Rhabditina</taxon>
        <taxon>Rhabditomorpha</taxon>
        <taxon>Rhabditoidea</taxon>
        <taxon>Rhabditidae</taxon>
        <taxon>Diploscapter</taxon>
    </lineage>
</organism>
<evidence type="ECO:0000313" key="2">
    <source>
        <dbReference type="EMBL" id="PAV76126.1"/>
    </source>
</evidence>
<dbReference type="InterPro" id="IPR047088">
    <property type="entry name" value="ORC5_C"/>
</dbReference>